<evidence type="ECO:0000313" key="1">
    <source>
        <dbReference type="WBParaSite" id="ECPE_0001203701-mRNA-1"/>
    </source>
</evidence>
<organism evidence="1">
    <name type="scientific">Echinostoma caproni</name>
    <dbReference type="NCBI Taxonomy" id="27848"/>
    <lineage>
        <taxon>Eukaryota</taxon>
        <taxon>Metazoa</taxon>
        <taxon>Spiralia</taxon>
        <taxon>Lophotrochozoa</taxon>
        <taxon>Platyhelminthes</taxon>
        <taxon>Trematoda</taxon>
        <taxon>Digenea</taxon>
        <taxon>Plagiorchiida</taxon>
        <taxon>Echinostomata</taxon>
        <taxon>Echinostomatoidea</taxon>
        <taxon>Echinostomatidae</taxon>
        <taxon>Echinostoma</taxon>
    </lineage>
</organism>
<protein>
    <submittedName>
        <fullName evidence="1">rRNA methyltransferase</fullName>
    </submittedName>
</protein>
<sequence length="84" mass="9611">LLRSIYFLIVRFPPVADFAKAVDLRGCMYVVLNEITDPNNVSMYRARSKADQTQLHRIVPATDPPNEISPDYLMVKLLIDFLNS</sequence>
<dbReference type="WBParaSite" id="ECPE_0001203701-mRNA-1">
    <property type="protein sequence ID" value="ECPE_0001203701-mRNA-1"/>
    <property type="gene ID" value="ECPE_0001203701"/>
</dbReference>
<reference evidence="1" key="1">
    <citation type="submission" date="2016-06" db="UniProtKB">
        <authorList>
            <consortium name="WormBaseParasite"/>
        </authorList>
    </citation>
    <scope>IDENTIFICATION</scope>
</reference>
<accession>A0A183AYG7</accession>
<dbReference type="AlphaFoldDB" id="A0A183AYG7"/>
<proteinExistence type="predicted"/>
<name>A0A183AYG7_9TREM</name>